<sequence length="113" mass="12965">MYKAVINGNIINYEDYKSEFVAQTEALEKILTEKYGSATDGAGVPEWHTTEKGYTYLIYGWDIGTKRIEMRAYNKGIYFSLELHIFKPSVVDKLEKRTEQSNSEAAKKAKDIL</sequence>
<evidence type="ECO:0000313" key="2">
    <source>
        <dbReference type="Proteomes" id="UP001144341"/>
    </source>
</evidence>
<accession>A0ABT4L187</accession>
<reference evidence="1" key="1">
    <citation type="submission" date="2022-12" db="EMBL/GenBank/DDBJ databases">
        <title>Genome sequence of SJ11.</title>
        <authorList>
            <person name="Woo H."/>
        </authorList>
    </citation>
    <scope>NUCLEOTIDE SEQUENCE</scope>
    <source>
        <strain evidence="1">SJ11</strain>
    </source>
</reference>
<keyword evidence="2" id="KW-1185">Reference proteome</keyword>
<dbReference type="EMBL" id="JAPWGL010000004">
    <property type="protein sequence ID" value="MCZ4224943.1"/>
    <property type="molecule type" value="Genomic_DNA"/>
</dbReference>
<name>A0ABT4L187_9SPHI</name>
<protein>
    <recommendedName>
        <fullName evidence="3">Cytoplasmic protein</fullName>
    </recommendedName>
</protein>
<evidence type="ECO:0000313" key="1">
    <source>
        <dbReference type="EMBL" id="MCZ4224943.1"/>
    </source>
</evidence>
<comment type="caution">
    <text evidence="1">The sequence shown here is derived from an EMBL/GenBank/DDBJ whole genome shotgun (WGS) entry which is preliminary data.</text>
</comment>
<gene>
    <name evidence="1" type="ORF">O0931_16640</name>
</gene>
<evidence type="ECO:0008006" key="3">
    <source>
        <dbReference type="Google" id="ProtNLM"/>
    </source>
</evidence>
<dbReference type="RefSeq" id="WP_269416604.1">
    <property type="nucleotide sequence ID" value="NZ_JAPWGL010000004.1"/>
</dbReference>
<organism evidence="1 2">
    <name type="scientific">Pedobacter rhodius</name>
    <dbReference type="NCBI Taxonomy" id="3004098"/>
    <lineage>
        <taxon>Bacteria</taxon>
        <taxon>Pseudomonadati</taxon>
        <taxon>Bacteroidota</taxon>
        <taxon>Sphingobacteriia</taxon>
        <taxon>Sphingobacteriales</taxon>
        <taxon>Sphingobacteriaceae</taxon>
        <taxon>Pedobacter</taxon>
    </lineage>
</organism>
<dbReference type="Proteomes" id="UP001144341">
    <property type="component" value="Unassembled WGS sequence"/>
</dbReference>
<proteinExistence type="predicted"/>